<reference evidence="1" key="2">
    <citation type="journal article" date="2015" name="Data Brief">
        <title>Shoot transcriptome of the giant reed, Arundo donax.</title>
        <authorList>
            <person name="Barrero R.A."/>
            <person name="Guerrero F.D."/>
            <person name="Moolhuijzen P."/>
            <person name="Goolsby J.A."/>
            <person name="Tidwell J."/>
            <person name="Bellgard S.E."/>
            <person name="Bellgard M.I."/>
        </authorList>
    </citation>
    <scope>NUCLEOTIDE SEQUENCE</scope>
    <source>
        <tissue evidence="1">Shoot tissue taken approximately 20 cm above the soil surface</tissue>
    </source>
</reference>
<evidence type="ECO:0000313" key="1">
    <source>
        <dbReference type="EMBL" id="JAD98446.1"/>
    </source>
</evidence>
<dbReference type="AlphaFoldDB" id="A0A0A9EEE6"/>
<protein>
    <submittedName>
        <fullName evidence="1">Uncharacterized protein</fullName>
    </submittedName>
</protein>
<reference evidence="1" key="1">
    <citation type="submission" date="2014-09" db="EMBL/GenBank/DDBJ databases">
        <authorList>
            <person name="Magalhaes I.L.F."/>
            <person name="Oliveira U."/>
            <person name="Santos F.R."/>
            <person name="Vidigal T.H.D.A."/>
            <person name="Brescovit A.D."/>
            <person name="Santos A.J."/>
        </authorList>
    </citation>
    <scope>NUCLEOTIDE SEQUENCE</scope>
    <source>
        <tissue evidence="1">Shoot tissue taken approximately 20 cm above the soil surface</tissue>
    </source>
</reference>
<sequence length="34" mass="4066">MKRECNSYTHSNSLLLHIYGCHFRPMLNIESTRI</sequence>
<accession>A0A0A9EEE6</accession>
<organism evidence="1">
    <name type="scientific">Arundo donax</name>
    <name type="common">Giant reed</name>
    <name type="synonym">Donax arundinaceus</name>
    <dbReference type="NCBI Taxonomy" id="35708"/>
    <lineage>
        <taxon>Eukaryota</taxon>
        <taxon>Viridiplantae</taxon>
        <taxon>Streptophyta</taxon>
        <taxon>Embryophyta</taxon>
        <taxon>Tracheophyta</taxon>
        <taxon>Spermatophyta</taxon>
        <taxon>Magnoliopsida</taxon>
        <taxon>Liliopsida</taxon>
        <taxon>Poales</taxon>
        <taxon>Poaceae</taxon>
        <taxon>PACMAD clade</taxon>
        <taxon>Arundinoideae</taxon>
        <taxon>Arundineae</taxon>
        <taxon>Arundo</taxon>
    </lineage>
</organism>
<dbReference type="EMBL" id="GBRH01199449">
    <property type="protein sequence ID" value="JAD98446.1"/>
    <property type="molecule type" value="Transcribed_RNA"/>
</dbReference>
<name>A0A0A9EEE6_ARUDO</name>
<proteinExistence type="predicted"/>